<name>C5LCM1_PERM5</name>
<dbReference type="InterPro" id="IPR012337">
    <property type="entry name" value="RNaseH-like_sf"/>
</dbReference>
<protein>
    <recommendedName>
        <fullName evidence="1">Integrase catalytic domain-containing protein</fullName>
    </recommendedName>
</protein>
<dbReference type="GeneID" id="9042907"/>
<dbReference type="InParanoid" id="C5LCM1"/>
<dbReference type="OMA" id="MCGKVGQ"/>
<evidence type="ECO:0000259" key="1">
    <source>
        <dbReference type="PROSITE" id="PS50994"/>
    </source>
</evidence>
<dbReference type="AlphaFoldDB" id="C5LCM1"/>
<dbReference type="GO" id="GO:0015074">
    <property type="term" value="P:DNA integration"/>
    <property type="evidence" value="ECO:0007669"/>
    <property type="project" value="InterPro"/>
</dbReference>
<dbReference type="Proteomes" id="UP000007800">
    <property type="component" value="Unassembled WGS sequence"/>
</dbReference>
<dbReference type="PROSITE" id="PS50994">
    <property type="entry name" value="INTEGRASE"/>
    <property type="match status" value="1"/>
</dbReference>
<proteinExistence type="predicted"/>
<feature type="domain" description="Integrase catalytic" evidence="1">
    <location>
        <begin position="49"/>
        <end position="222"/>
    </location>
</feature>
<keyword evidence="3" id="KW-1185">Reference proteome</keyword>
<dbReference type="RefSeq" id="XP_002773888.1">
    <property type="nucleotide sequence ID" value="XM_002773842.1"/>
</dbReference>
<evidence type="ECO:0000313" key="3">
    <source>
        <dbReference type="Proteomes" id="UP000007800"/>
    </source>
</evidence>
<dbReference type="OrthoDB" id="115435at2759"/>
<evidence type="ECO:0000313" key="2">
    <source>
        <dbReference type="EMBL" id="EER05704.1"/>
    </source>
</evidence>
<dbReference type="EMBL" id="GG680918">
    <property type="protein sequence ID" value="EER05704.1"/>
    <property type="molecule type" value="Genomic_DNA"/>
</dbReference>
<dbReference type="GO" id="GO:0003676">
    <property type="term" value="F:nucleic acid binding"/>
    <property type="evidence" value="ECO:0007669"/>
    <property type="project" value="InterPro"/>
</dbReference>
<organism evidence="3">
    <name type="scientific">Perkinsus marinus (strain ATCC 50983 / TXsc)</name>
    <dbReference type="NCBI Taxonomy" id="423536"/>
    <lineage>
        <taxon>Eukaryota</taxon>
        <taxon>Sar</taxon>
        <taxon>Alveolata</taxon>
        <taxon>Perkinsozoa</taxon>
        <taxon>Perkinsea</taxon>
        <taxon>Perkinsida</taxon>
        <taxon>Perkinsidae</taxon>
        <taxon>Perkinsus</taxon>
    </lineage>
</organism>
<reference evidence="2 3" key="1">
    <citation type="submission" date="2008-07" db="EMBL/GenBank/DDBJ databases">
        <authorList>
            <person name="El-Sayed N."/>
            <person name="Caler E."/>
            <person name="Inman J."/>
            <person name="Amedeo P."/>
            <person name="Hass B."/>
            <person name="Wortman J."/>
        </authorList>
    </citation>
    <scope>NUCLEOTIDE SEQUENCE [LARGE SCALE GENOMIC DNA]</scope>
    <source>
        <strain evidence="3">ATCC 50983 / TXsc</strain>
    </source>
</reference>
<gene>
    <name evidence="2" type="ORF">Pmar_PMAR011750</name>
</gene>
<dbReference type="InterPro" id="IPR036397">
    <property type="entry name" value="RNaseH_sf"/>
</dbReference>
<accession>C5LCM1</accession>
<dbReference type="SUPFAM" id="SSF53098">
    <property type="entry name" value="Ribonuclease H-like"/>
    <property type="match status" value="1"/>
</dbReference>
<sequence>MCGKVGQGFHAERLRSATVAVRQHCVFCATFPKNWAVPCGGPFFDISRLMKLPAYSVVGIDYVSLAPKVQAVVCICAAARHCTLLSTPREDSKCSLDSIKELTLMFGRPLCVFSDRAAYFRSSLYLDGLKNLGIQSVHLASRSPFEGSLYERRKQGVRRPLRFFGELPLLRRLFATFDSDVASLRMLLMEISLIMNQRPLGISSTGEEVNTICPDSLCFGYIRRTDRLTEPLLELSQDGVRCDGDDDPGIDLLIKSSAVRQGGPGFLPGGALGTPPRRLSAWLKDRSTRNARGGSRGRAGVLSFAADELVFVKSGKSINPARVVKTLPGSDGVVRRLLVRNIKSGRESTVSHHNVAKSCIESDLEV</sequence>
<dbReference type="Gene3D" id="3.30.420.10">
    <property type="entry name" value="Ribonuclease H-like superfamily/Ribonuclease H"/>
    <property type="match status" value="1"/>
</dbReference>
<dbReference type="InterPro" id="IPR001584">
    <property type="entry name" value="Integrase_cat-core"/>
</dbReference>